<dbReference type="InterPro" id="IPR009100">
    <property type="entry name" value="AcylCoA_DH/oxidase_NM_dom_sf"/>
</dbReference>
<evidence type="ECO:0000256" key="3">
    <source>
        <dbReference type="ARBA" id="ARBA00022630"/>
    </source>
</evidence>
<feature type="domain" description="Acyl-CoA dehydrogenase/oxidase C-terminal" evidence="8">
    <location>
        <begin position="237"/>
        <end position="378"/>
    </location>
</feature>
<dbReference type="OrthoDB" id="8876745at2"/>
<keyword evidence="4 7" id="KW-0274">FAD</keyword>
<comment type="similarity">
    <text evidence="2 7">Belongs to the acyl-CoA dehydrogenase family.</text>
</comment>
<dbReference type="FunFam" id="1.20.140.10:FF:000012">
    <property type="entry name" value="Acyl-CoA dehydrogenase fadE12"/>
    <property type="match status" value="1"/>
</dbReference>
<feature type="domain" description="Acyl-CoA oxidase/dehydrogenase middle" evidence="9">
    <location>
        <begin position="123"/>
        <end position="199"/>
    </location>
</feature>
<dbReference type="GO" id="GO:0003995">
    <property type="term" value="F:acyl-CoA dehydrogenase activity"/>
    <property type="evidence" value="ECO:0007669"/>
    <property type="project" value="TreeGrafter"/>
</dbReference>
<feature type="domain" description="Acyl-CoA dehydrogenase/oxidase N-terminal" evidence="10">
    <location>
        <begin position="6"/>
        <end position="117"/>
    </location>
</feature>
<dbReference type="SUPFAM" id="SSF47203">
    <property type="entry name" value="Acyl-CoA dehydrogenase C-terminal domain-like"/>
    <property type="match status" value="1"/>
</dbReference>
<dbReference type="Pfam" id="PF02770">
    <property type="entry name" value="Acyl-CoA_dh_M"/>
    <property type="match status" value="1"/>
</dbReference>
<dbReference type="InterPro" id="IPR009075">
    <property type="entry name" value="AcylCo_DH/oxidase_C"/>
</dbReference>
<evidence type="ECO:0000256" key="6">
    <source>
        <dbReference type="ARBA" id="ARBA00052546"/>
    </source>
</evidence>
<dbReference type="GO" id="GO:0005737">
    <property type="term" value="C:cytoplasm"/>
    <property type="evidence" value="ECO:0007669"/>
    <property type="project" value="TreeGrafter"/>
</dbReference>
<dbReference type="InterPro" id="IPR046373">
    <property type="entry name" value="Acyl-CoA_Oxase/DH_mid-dom_sf"/>
</dbReference>
<keyword evidence="13" id="KW-1185">Reference proteome</keyword>
<comment type="catalytic activity">
    <reaction evidence="6">
        <text>a 2,3-saturated acyl-CoA + A = a 2,3-dehydroacyl-CoA + AH2</text>
        <dbReference type="Rhea" id="RHEA:48608"/>
        <dbReference type="ChEBI" id="CHEBI:13193"/>
        <dbReference type="ChEBI" id="CHEBI:17499"/>
        <dbReference type="ChEBI" id="CHEBI:60015"/>
        <dbReference type="ChEBI" id="CHEBI:65111"/>
    </reaction>
</comment>
<gene>
    <name evidence="11" type="ORF">FOH10_33515</name>
    <name evidence="12" type="ORF">NCTC1934_01321</name>
</gene>
<dbReference type="EMBL" id="CP041695">
    <property type="protein sequence ID" value="QDP82913.1"/>
    <property type="molecule type" value="Genomic_DNA"/>
</dbReference>
<organism evidence="12 13">
    <name type="scientific">Nocardia otitidiscaviarum</name>
    <dbReference type="NCBI Taxonomy" id="1823"/>
    <lineage>
        <taxon>Bacteria</taxon>
        <taxon>Bacillati</taxon>
        <taxon>Actinomycetota</taxon>
        <taxon>Actinomycetes</taxon>
        <taxon>Mycobacteriales</taxon>
        <taxon>Nocardiaceae</taxon>
        <taxon>Nocardia</taxon>
    </lineage>
</organism>
<evidence type="ECO:0000313" key="12">
    <source>
        <dbReference type="EMBL" id="SUA73914.1"/>
    </source>
</evidence>
<evidence type="ECO:0000256" key="1">
    <source>
        <dbReference type="ARBA" id="ARBA00001974"/>
    </source>
</evidence>
<dbReference type="Gene3D" id="2.40.110.10">
    <property type="entry name" value="Butyryl-CoA Dehydrogenase, subunit A, domain 2"/>
    <property type="match status" value="1"/>
</dbReference>
<dbReference type="Gene3D" id="1.20.140.10">
    <property type="entry name" value="Butyryl-CoA Dehydrogenase, subunit A, domain 3"/>
    <property type="match status" value="1"/>
</dbReference>
<dbReference type="CDD" id="cd00567">
    <property type="entry name" value="ACAD"/>
    <property type="match status" value="1"/>
</dbReference>
<comment type="cofactor">
    <cofactor evidence="1 7">
        <name>FAD</name>
        <dbReference type="ChEBI" id="CHEBI:57692"/>
    </cofactor>
</comment>
<evidence type="ECO:0000313" key="11">
    <source>
        <dbReference type="EMBL" id="QDP82913.1"/>
    </source>
</evidence>
<keyword evidence="3 7" id="KW-0285">Flavoprotein</keyword>
<evidence type="ECO:0000256" key="2">
    <source>
        <dbReference type="ARBA" id="ARBA00009347"/>
    </source>
</evidence>
<dbReference type="FunFam" id="2.40.110.10:FF:000002">
    <property type="entry name" value="Acyl-CoA dehydrogenase fadE12"/>
    <property type="match status" value="1"/>
</dbReference>
<name>A0A378YA02_9NOCA</name>
<dbReference type="Pfam" id="PF02771">
    <property type="entry name" value="Acyl-CoA_dh_N"/>
    <property type="match status" value="1"/>
</dbReference>
<proteinExistence type="inferred from homology"/>
<reference evidence="11 14" key="2">
    <citation type="submission" date="2019-07" db="EMBL/GenBank/DDBJ databases">
        <title>Complete Genome Sequence and Methylome Analysis of Nocardia otitidis-caviarum NEB252.</title>
        <authorList>
            <person name="Fomenkov A."/>
            <person name="Anton B.P."/>
            <person name="Vincze T."/>
            <person name="Roberts R.J."/>
        </authorList>
    </citation>
    <scope>NUCLEOTIDE SEQUENCE [LARGE SCALE GENOMIC DNA]</scope>
    <source>
        <strain evidence="11 14">NEB252</strain>
    </source>
</reference>
<dbReference type="PANTHER" id="PTHR48083:SF1">
    <property type="entry name" value="DEHYDROGENASE, PUTATIVE (AFU_ORTHOLOGUE AFUA_7G06510)-RELATED"/>
    <property type="match status" value="1"/>
</dbReference>
<sequence length="386" mass="41361">MSFIESDEQKALRAAVAQLAAKYNYRDYVRAKALRNEPLTELWDEAGELGFLGVNLPEEYGGGGAGIYELALVQEELSAAGAGLLLMVVSPAICGTIITKYGTAEQKRNWLPRLADGTAKMVFGITEPDAGSNSHKITTTARRDGGDWILNGRKIFISGVNQAEAVLIVARTEDAKTGNLKPALFIVPVDTPGFVKNRQEMDIIEPDSQYTLFLDDVRLPADALVGQEDAAIAQLFAGLNPERIMGAAMAVGMGRYAIDRAVEYARERQVWKTPIGAHQGISHPLAQVKIELELAKVMMQKAAVLYDSGDDFGAAEAANMAKYAAAEASIKALDQAIQTHGGSGLTSDVGLAGMLAAARIGRVAPVSREMILNFVAQHSLGLPRSY</sequence>
<protein>
    <submittedName>
        <fullName evidence="11 12">Acyl-CoA dehydrogenase</fullName>
        <ecNumber evidence="12">1.3.99.-</ecNumber>
    </submittedName>
</protein>
<evidence type="ECO:0000313" key="13">
    <source>
        <dbReference type="Proteomes" id="UP000255467"/>
    </source>
</evidence>
<keyword evidence="5 7" id="KW-0560">Oxidoreductase</keyword>
<dbReference type="InterPro" id="IPR036250">
    <property type="entry name" value="AcylCo_DH-like_C"/>
</dbReference>
<dbReference type="GO" id="GO:0033539">
    <property type="term" value="P:fatty acid beta-oxidation using acyl-CoA dehydrogenase"/>
    <property type="evidence" value="ECO:0007669"/>
    <property type="project" value="TreeGrafter"/>
</dbReference>
<dbReference type="STRING" id="1406858.GCA_000710895_00125"/>
<dbReference type="InterPro" id="IPR050741">
    <property type="entry name" value="Acyl-CoA_dehydrogenase"/>
</dbReference>
<dbReference type="InterPro" id="IPR006091">
    <property type="entry name" value="Acyl-CoA_Oxase/DH_mid-dom"/>
</dbReference>
<dbReference type="RefSeq" id="WP_039817856.1">
    <property type="nucleotide sequence ID" value="NZ_CP041695.1"/>
</dbReference>
<dbReference type="SUPFAM" id="SSF56645">
    <property type="entry name" value="Acyl-CoA dehydrogenase NM domain-like"/>
    <property type="match status" value="1"/>
</dbReference>
<evidence type="ECO:0000259" key="8">
    <source>
        <dbReference type="Pfam" id="PF00441"/>
    </source>
</evidence>
<dbReference type="Pfam" id="PF00441">
    <property type="entry name" value="Acyl-CoA_dh_1"/>
    <property type="match status" value="1"/>
</dbReference>
<dbReference type="InterPro" id="IPR037069">
    <property type="entry name" value="AcylCoA_DH/ox_N_sf"/>
</dbReference>
<evidence type="ECO:0000259" key="10">
    <source>
        <dbReference type="Pfam" id="PF02771"/>
    </source>
</evidence>
<dbReference type="Proteomes" id="UP000317039">
    <property type="component" value="Chromosome"/>
</dbReference>
<reference evidence="12 13" key="1">
    <citation type="submission" date="2018-06" db="EMBL/GenBank/DDBJ databases">
        <authorList>
            <consortium name="Pathogen Informatics"/>
            <person name="Doyle S."/>
        </authorList>
    </citation>
    <scope>NUCLEOTIDE SEQUENCE [LARGE SCALE GENOMIC DNA]</scope>
    <source>
        <strain evidence="12 13">NCTC1934</strain>
    </source>
</reference>
<evidence type="ECO:0000256" key="7">
    <source>
        <dbReference type="RuleBase" id="RU362125"/>
    </source>
</evidence>
<dbReference type="PANTHER" id="PTHR48083">
    <property type="entry name" value="MEDIUM-CHAIN SPECIFIC ACYL-COA DEHYDROGENASE, MITOCHONDRIAL-RELATED"/>
    <property type="match status" value="1"/>
</dbReference>
<dbReference type="Gene3D" id="1.10.540.10">
    <property type="entry name" value="Acyl-CoA dehydrogenase/oxidase, N-terminal domain"/>
    <property type="match status" value="1"/>
</dbReference>
<evidence type="ECO:0000313" key="14">
    <source>
        <dbReference type="Proteomes" id="UP000317039"/>
    </source>
</evidence>
<dbReference type="KEGG" id="nod:FOH10_33515"/>
<dbReference type="EMBL" id="UGRY01000002">
    <property type="protein sequence ID" value="SUA73914.1"/>
    <property type="molecule type" value="Genomic_DNA"/>
</dbReference>
<dbReference type="PIRSF" id="PIRSF016578">
    <property type="entry name" value="HsaA"/>
    <property type="match status" value="1"/>
</dbReference>
<dbReference type="InterPro" id="IPR013786">
    <property type="entry name" value="AcylCoA_DH/ox_N"/>
</dbReference>
<dbReference type="Proteomes" id="UP000255467">
    <property type="component" value="Unassembled WGS sequence"/>
</dbReference>
<accession>A0A378YA02</accession>
<dbReference type="GO" id="GO:0050660">
    <property type="term" value="F:flavin adenine dinucleotide binding"/>
    <property type="evidence" value="ECO:0007669"/>
    <property type="project" value="InterPro"/>
</dbReference>
<evidence type="ECO:0000256" key="5">
    <source>
        <dbReference type="ARBA" id="ARBA00023002"/>
    </source>
</evidence>
<evidence type="ECO:0000259" key="9">
    <source>
        <dbReference type="Pfam" id="PF02770"/>
    </source>
</evidence>
<dbReference type="GeneID" id="80337272"/>
<dbReference type="AlphaFoldDB" id="A0A378YA02"/>
<evidence type="ECO:0000256" key="4">
    <source>
        <dbReference type="ARBA" id="ARBA00022827"/>
    </source>
</evidence>
<dbReference type="EC" id="1.3.99.-" evidence="12"/>